<comment type="caution">
    <text evidence="2">The sequence shown here is derived from an EMBL/GenBank/DDBJ whole genome shotgun (WGS) entry which is preliminary data.</text>
</comment>
<reference evidence="2" key="2">
    <citation type="submission" date="2023-05" db="EMBL/GenBank/DDBJ databases">
        <authorList>
            <consortium name="Lawrence Berkeley National Laboratory"/>
            <person name="Steindorff A."/>
            <person name="Hensen N."/>
            <person name="Bonometti L."/>
            <person name="Westerberg I."/>
            <person name="Brannstrom I.O."/>
            <person name="Guillou S."/>
            <person name="Cros-Aarteil S."/>
            <person name="Calhoun S."/>
            <person name="Haridas S."/>
            <person name="Kuo A."/>
            <person name="Mondo S."/>
            <person name="Pangilinan J."/>
            <person name="Riley R."/>
            <person name="Labutti K."/>
            <person name="Andreopoulos B."/>
            <person name="Lipzen A."/>
            <person name="Chen C."/>
            <person name="Yanf M."/>
            <person name="Daum C."/>
            <person name="Ng V."/>
            <person name="Clum A."/>
            <person name="Ohm R."/>
            <person name="Martin F."/>
            <person name="Silar P."/>
            <person name="Natvig D."/>
            <person name="Lalanne C."/>
            <person name="Gautier V."/>
            <person name="Ament-Velasquez S.L."/>
            <person name="Kruys A."/>
            <person name="Hutchinson M.I."/>
            <person name="Powell A.J."/>
            <person name="Barry K."/>
            <person name="Miller A.N."/>
            <person name="Grigoriev I.V."/>
            <person name="Debuchy R."/>
            <person name="Gladieux P."/>
            <person name="Thoren M.H."/>
            <person name="Johannesson H."/>
        </authorList>
    </citation>
    <scope>NUCLEOTIDE SEQUENCE</scope>
    <source>
        <strain evidence="2">CBS 990.96</strain>
    </source>
</reference>
<accession>A0AAN7BY58</accession>
<sequence length="199" mass="22922">MCIGRRDFILHQQSVSCCWRSTIALGGPLDRHSPSVLLQTLSSRSRKEFLHRPTRCYQVMLTFSASLKNKQMRRSTNLRDMRRESWRNPLSIAVLEIGRPNPRFQMTCLFVSYGATASWFLFVCLIYTTTYGRPHGDPRRFGEAYYACAAWCVRFFFASRYLFKIGEPRNIAILTAAIVHPPRPADTEYATASLPLKSQ</sequence>
<evidence type="ECO:0000313" key="3">
    <source>
        <dbReference type="Proteomes" id="UP001301958"/>
    </source>
</evidence>
<evidence type="ECO:0000256" key="1">
    <source>
        <dbReference type="SAM" id="Phobius"/>
    </source>
</evidence>
<evidence type="ECO:0000313" key="2">
    <source>
        <dbReference type="EMBL" id="KAK4231793.1"/>
    </source>
</evidence>
<feature type="transmembrane region" description="Helical" evidence="1">
    <location>
        <begin position="109"/>
        <end position="132"/>
    </location>
</feature>
<protein>
    <submittedName>
        <fullName evidence="2">Uncharacterized protein</fullName>
    </submittedName>
</protein>
<feature type="transmembrane region" description="Helical" evidence="1">
    <location>
        <begin position="144"/>
        <end position="163"/>
    </location>
</feature>
<dbReference type="AlphaFoldDB" id="A0AAN7BY58"/>
<dbReference type="EMBL" id="MU865291">
    <property type="protein sequence ID" value="KAK4231793.1"/>
    <property type="molecule type" value="Genomic_DNA"/>
</dbReference>
<keyword evidence="1" id="KW-0812">Transmembrane</keyword>
<keyword evidence="3" id="KW-1185">Reference proteome</keyword>
<keyword evidence="1" id="KW-1133">Transmembrane helix</keyword>
<dbReference type="Proteomes" id="UP001301958">
    <property type="component" value="Unassembled WGS sequence"/>
</dbReference>
<reference evidence="2" key="1">
    <citation type="journal article" date="2023" name="Mol. Phylogenet. Evol.">
        <title>Genome-scale phylogeny and comparative genomics of the fungal order Sordariales.</title>
        <authorList>
            <person name="Hensen N."/>
            <person name="Bonometti L."/>
            <person name="Westerberg I."/>
            <person name="Brannstrom I.O."/>
            <person name="Guillou S."/>
            <person name="Cros-Aarteil S."/>
            <person name="Calhoun S."/>
            <person name="Haridas S."/>
            <person name="Kuo A."/>
            <person name="Mondo S."/>
            <person name="Pangilinan J."/>
            <person name="Riley R."/>
            <person name="LaButti K."/>
            <person name="Andreopoulos B."/>
            <person name="Lipzen A."/>
            <person name="Chen C."/>
            <person name="Yan M."/>
            <person name="Daum C."/>
            <person name="Ng V."/>
            <person name="Clum A."/>
            <person name="Steindorff A."/>
            <person name="Ohm R.A."/>
            <person name="Martin F."/>
            <person name="Silar P."/>
            <person name="Natvig D.O."/>
            <person name="Lalanne C."/>
            <person name="Gautier V."/>
            <person name="Ament-Velasquez S.L."/>
            <person name="Kruys A."/>
            <person name="Hutchinson M.I."/>
            <person name="Powell A.J."/>
            <person name="Barry K."/>
            <person name="Miller A.N."/>
            <person name="Grigoriev I.V."/>
            <person name="Debuchy R."/>
            <person name="Gladieux P."/>
            <person name="Hiltunen Thoren M."/>
            <person name="Johannesson H."/>
        </authorList>
    </citation>
    <scope>NUCLEOTIDE SEQUENCE</scope>
    <source>
        <strain evidence="2">CBS 990.96</strain>
    </source>
</reference>
<gene>
    <name evidence="2" type="ORF">QBC38DRAFT_465574</name>
</gene>
<name>A0AAN7BY58_9PEZI</name>
<organism evidence="2 3">
    <name type="scientific">Podospora fimiseda</name>
    <dbReference type="NCBI Taxonomy" id="252190"/>
    <lineage>
        <taxon>Eukaryota</taxon>
        <taxon>Fungi</taxon>
        <taxon>Dikarya</taxon>
        <taxon>Ascomycota</taxon>
        <taxon>Pezizomycotina</taxon>
        <taxon>Sordariomycetes</taxon>
        <taxon>Sordariomycetidae</taxon>
        <taxon>Sordariales</taxon>
        <taxon>Podosporaceae</taxon>
        <taxon>Podospora</taxon>
    </lineage>
</organism>
<proteinExistence type="predicted"/>
<keyword evidence="1" id="KW-0472">Membrane</keyword>